<dbReference type="SUPFAM" id="SSF75632">
    <property type="entry name" value="Cullin homology domain"/>
    <property type="match status" value="1"/>
</dbReference>
<reference evidence="4" key="1">
    <citation type="submission" date="2018-11" db="EMBL/GenBank/DDBJ databases">
        <authorList>
            <consortium name="Pathogen Informatics"/>
        </authorList>
    </citation>
    <scope>NUCLEOTIDE SEQUENCE</scope>
</reference>
<gene>
    <name evidence="4" type="ORF">PXEA_LOCUS32664</name>
</gene>
<dbReference type="Gene3D" id="3.30.230.130">
    <property type="entry name" value="Cullin, Chain C, Domain 2"/>
    <property type="match status" value="1"/>
</dbReference>
<evidence type="ECO:0000313" key="4">
    <source>
        <dbReference type="EMBL" id="VEL39224.1"/>
    </source>
</evidence>
<keyword evidence="5" id="KW-1185">Reference proteome</keyword>
<comment type="similarity">
    <text evidence="1">Belongs to the cullin family.</text>
</comment>
<protein>
    <recommendedName>
        <fullName evidence="3">Cullin family profile domain-containing protein</fullName>
    </recommendedName>
</protein>
<dbReference type="InterPro" id="IPR016158">
    <property type="entry name" value="Cullin_homology"/>
</dbReference>
<evidence type="ECO:0000259" key="3">
    <source>
        <dbReference type="PROSITE" id="PS50069"/>
    </source>
</evidence>
<feature type="compositionally biased region" description="Low complexity" evidence="2">
    <location>
        <begin position="222"/>
        <end position="233"/>
    </location>
</feature>
<sequence>MPAEQINKLSRMFQDIKVSQDLTAEFKEALRTNSLALATQNTGPTSGNTINGNKANTSASTALAVISPPINFGINLDLVNVKILSSGAWLPQLQQKISLVLPPELEDFIPQIETLYRQKHQGRSLLWQYHLSHGVLSYDADYGRTEIEVTTFQMAVLFALASRTSTNSIKSSTPVNREPGSLIPSSHILADSPVILNSVSTQDTCHIPETQSTSSQPSELCSTSEPSAAQSQTSAAPLVRISFDSLLTATGLPEAELRRTLWSLTERTRLERPLVCYSPAVATSAADFAHNSEFWLNPQFSNV</sequence>
<dbReference type="InterPro" id="IPR036317">
    <property type="entry name" value="Cullin_homology_sf"/>
</dbReference>
<comment type="caution">
    <text evidence="4">The sequence shown here is derived from an EMBL/GenBank/DDBJ whole genome shotgun (WGS) entry which is preliminary data.</text>
</comment>
<feature type="compositionally biased region" description="Polar residues" evidence="2">
    <location>
        <begin position="206"/>
        <end position="221"/>
    </location>
</feature>
<dbReference type="Proteomes" id="UP000784294">
    <property type="component" value="Unassembled WGS sequence"/>
</dbReference>
<dbReference type="AlphaFoldDB" id="A0A3S5B841"/>
<dbReference type="GO" id="GO:0006511">
    <property type="term" value="P:ubiquitin-dependent protein catabolic process"/>
    <property type="evidence" value="ECO:0007669"/>
    <property type="project" value="InterPro"/>
</dbReference>
<dbReference type="PANTHER" id="PTHR11932">
    <property type="entry name" value="CULLIN"/>
    <property type="match status" value="1"/>
</dbReference>
<dbReference type="EMBL" id="CAAALY010260510">
    <property type="protein sequence ID" value="VEL39224.1"/>
    <property type="molecule type" value="Genomic_DNA"/>
</dbReference>
<evidence type="ECO:0000256" key="1">
    <source>
        <dbReference type="PROSITE-ProRule" id="PRU00330"/>
    </source>
</evidence>
<dbReference type="InterPro" id="IPR059120">
    <property type="entry name" value="Cullin-like_AB"/>
</dbReference>
<accession>A0A3S5B841</accession>
<dbReference type="OrthoDB" id="27073at2759"/>
<evidence type="ECO:0000256" key="2">
    <source>
        <dbReference type="SAM" id="MobiDB-lite"/>
    </source>
</evidence>
<dbReference type="GO" id="GO:0031625">
    <property type="term" value="F:ubiquitin protein ligase binding"/>
    <property type="evidence" value="ECO:0007669"/>
    <property type="project" value="InterPro"/>
</dbReference>
<evidence type="ECO:0000313" key="5">
    <source>
        <dbReference type="Proteomes" id="UP000784294"/>
    </source>
</evidence>
<dbReference type="PROSITE" id="PS50069">
    <property type="entry name" value="CULLIN_2"/>
    <property type="match status" value="1"/>
</dbReference>
<dbReference type="InterPro" id="IPR045093">
    <property type="entry name" value="Cullin"/>
</dbReference>
<dbReference type="SMART" id="SM00182">
    <property type="entry name" value="CULLIN"/>
    <property type="match status" value="1"/>
</dbReference>
<dbReference type="Pfam" id="PF26557">
    <property type="entry name" value="Cullin_AB"/>
    <property type="match status" value="1"/>
</dbReference>
<organism evidence="4 5">
    <name type="scientific">Protopolystoma xenopodis</name>
    <dbReference type="NCBI Taxonomy" id="117903"/>
    <lineage>
        <taxon>Eukaryota</taxon>
        <taxon>Metazoa</taxon>
        <taxon>Spiralia</taxon>
        <taxon>Lophotrochozoa</taxon>
        <taxon>Platyhelminthes</taxon>
        <taxon>Monogenea</taxon>
        <taxon>Polyopisthocotylea</taxon>
        <taxon>Polystomatidea</taxon>
        <taxon>Polystomatidae</taxon>
        <taxon>Protopolystoma</taxon>
    </lineage>
</organism>
<feature type="domain" description="Cullin family profile" evidence="3">
    <location>
        <begin position="1"/>
        <end position="171"/>
    </location>
</feature>
<feature type="region of interest" description="Disordered" evidence="2">
    <location>
        <begin position="206"/>
        <end position="233"/>
    </location>
</feature>
<proteinExistence type="inferred from homology"/>
<name>A0A3S5B841_9PLAT</name>